<organism evidence="6 7">
    <name type="scientific">Caulobacter mirabilis</name>
    <dbReference type="NCBI Taxonomy" id="69666"/>
    <lineage>
        <taxon>Bacteria</taxon>
        <taxon>Pseudomonadati</taxon>
        <taxon>Pseudomonadota</taxon>
        <taxon>Alphaproteobacteria</taxon>
        <taxon>Caulobacterales</taxon>
        <taxon>Caulobacteraceae</taxon>
        <taxon>Caulobacter</taxon>
    </lineage>
</organism>
<dbReference type="AlphaFoldDB" id="A0A2D2B2V1"/>
<dbReference type="PANTHER" id="PTHR44846">
    <property type="entry name" value="MANNOSYL-D-GLYCERATE TRANSPORT/METABOLISM SYSTEM REPRESSOR MNGR-RELATED"/>
    <property type="match status" value="1"/>
</dbReference>
<evidence type="ECO:0000256" key="1">
    <source>
        <dbReference type="ARBA" id="ARBA00023015"/>
    </source>
</evidence>
<dbReference type="PROSITE" id="PS50949">
    <property type="entry name" value="HTH_GNTR"/>
    <property type="match status" value="1"/>
</dbReference>
<dbReference type="GO" id="GO:0006547">
    <property type="term" value="P:L-histidine metabolic process"/>
    <property type="evidence" value="ECO:0007669"/>
    <property type="project" value="UniProtKB-UniRule"/>
</dbReference>
<proteinExistence type="predicted"/>
<protein>
    <recommendedName>
        <fullName evidence="4">Histidine utilization repressor</fullName>
    </recommendedName>
</protein>
<dbReference type="NCBIfam" id="TIGR02018">
    <property type="entry name" value="his_ut_repres"/>
    <property type="match status" value="1"/>
</dbReference>
<dbReference type="Gene3D" id="1.10.10.10">
    <property type="entry name" value="Winged helix-like DNA-binding domain superfamily/Winged helix DNA-binding domain"/>
    <property type="match status" value="1"/>
</dbReference>
<dbReference type="InterPro" id="IPR036388">
    <property type="entry name" value="WH-like_DNA-bd_sf"/>
</dbReference>
<dbReference type="Gene3D" id="3.40.1410.10">
    <property type="entry name" value="Chorismate lyase-like"/>
    <property type="match status" value="1"/>
</dbReference>
<keyword evidence="1" id="KW-0805">Transcription regulation</keyword>
<dbReference type="PANTHER" id="PTHR44846:SF16">
    <property type="entry name" value="TRANSCRIPTIONAL REGULATOR PHNF-RELATED"/>
    <property type="match status" value="1"/>
</dbReference>
<name>A0A2D2B2V1_9CAUL</name>
<keyword evidence="7" id="KW-1185">Reference proteome</keyword>
<evidence type="ECO:0000256" key="3">
    <source>
        <dbReference type="ARBA" id="ARBA00023163"/>
    </source>
</evidence>
<evidence type="ECO:0000256" key="2">
    <source>
        <dbReference type="ARBA" id="ARBA00023125"/>
    </source>
</evidence>
<feature type="domain" description="HTH gntR-type" evidence="5">
    <location>
        <begin position="5"/>
        <end position="73"/>
    </location>
</feature>
<dbReference type="InterPro" id="IPR036390">
    <property type="entry name" value="WH_DNA-bd_sf"/>
</dbReference>
<dbReference type="GO" id="GO:0003677">
    <property type="term" value="F:DNA binding"/>
    <property type="evidence" value="ECO:0007669"/>
    <property type="project" value="UniProtKB-UniRule"/>
</dbReference>
<dbReference type="RefSeq" id="WP_099623792.1">
    <property type="nucleotide sequence ID" value="NZ_CP024201.1"/>
</dbReference>
<dbReference type="SMART" id="SM00866">
    <property type="entry name" value="UTRA"/>
    <property type="match status" value="1"/>
</dbReference>
<evidence type="ECO:0000256" key="4">
    <source>
        <dbReference type="NCBIfam" id="TIGR02018"/>
    </source>
</evidence>
<reference evidence="6 7" key="1">
    <citation type="submission" date="2017-10" db="EMBL/GenBank/DDBJ databases">
        <title>Genome sequence of Caulobacter mirabilis FWC38.</title>
        <authorList>
            <person name="Fiebig A."/>
            <person name="Crosson S."/>
        </authorList>
    </citation>
    <scope>NUCLEOTIDE SEQUENCE [LARGE SCALE GENOMIC DNA]</scope>
    <source>
        <strain evidence="6 7">FWC 38</strain>
    </source>
</reference>
<dbReference type="GO" id="GO:0003700">
    <property type="term" value="F:DNA-binding transcription factor activity"/>
    <property type="evidence" value="ECO:0007669"/>
    <property type="project" value="UniProtKB-UniRule"/>
</dbReference>
<dbReference type="InterPro" id="IPR010248">
    <property type="entry name" value="His_ut_repres"/>
</dbReference>
<dbReference type="CDD" id="cd07377">
    <property type="entry name" value="WHTH_GntR"/>
    <property type="match status" value="1"/>
</dbReference>
<dbReference type="SUPFAM" id="SSF46785">
    <property type="entry name" value="Winged helix' DNA-binding domain"/>
    <property type="match status" value="1"/>
</dbReference>
<dbReference type="SUPFAM" id="SSF64288">
    <property type="entry name" value="Chorismate lyase-like"/>
    <property type="match status" value="1"/>
</dbReference>
<dbReference type="InterPro" id="IPR028978">
    <property type="entry name" value="Chorismate_lyase_/UTRA_dom_sf"/>
</dbReference>
<dbReference type="GO" id="GO:0045892">
    <property type="term" value="P:negative regulation of DNA-templated transcription"/>
    <property type="evidence" value="ECO:0007669"/>
    <property type="project" value="UniProtKB-UniRule"/>
</dbReference>
<dbReference type="Pfam" id="PF00392">
    <property type="entry name" value="GntR"/>
    <property type="match status" value="1"/>
</dbReference>
<dbReference type="PRINTS" id="PR00035">
    <property type="entry name" value="HTHGNTR"/>
</dbReference>
<dbReference type="KEGG" id="cmb:CSW64_20210"/>
<dbReference type="SMART" id="SM00345">
    <property type="entry name" value="HTH_GNTR"/>
    <property type="match status" value="1"/>
</dbReference>
<dbReference type="InterPro" id="IPR011663">
    <property type="entry name" value="UTRA"/>
</dbReference>
<dbReference type="EMBL" id="CP024201">
    <property type="protein sequence ID" value="ATQ44544.1"/>
    <property type="molecule type" value="Genomic_DNA"/>
</dbReference>
<sequence length="238" mass="25744">MTAAQPVWARVKRHVLSNIRTGRWRAGDRIASEHELVRELGVARMTIRRALDELTREGLIVRKAGVGAFVAGEPLAESHPLEIRDIAAEVAARGRAWRAEVVALEAAVLDAEMAERFGMAAGATVFRSEIIHFEDAAPIQLERRWVNPAIAPDYLTQDFSSGTPAAHLLAAAPIEAGEQIVRAEAADARTAGLLRIPADAPVLTVARRTWSRGQVASAARLIHPGHAFQLAGRFGDLP</sequence>
<dbReference type="Pfam" id="PF07702">
    <property type="entry name" value="UTRA"/>
    <property type="match status" value="1"/>
</dbReference>
<evidence type="ECO:0000313" key="7">
    <source>
        <dbReference type="Proteomes" id="UP000228945"/>
    </source>
</evidence>
<keyword evidence="2" id="KW-0238">DNA-binding</keyword>
<dbReference type="InterPro" id="IPR000524">
    <property type="entry name" value="Tscrpt_reg_HTH_GntR"/>
</dbReference>
<dbReference type="Proteomes" id="UP000228945">
    <property type="component" value="Chromosome"/>
</dbReference>
<dbReference type="OrthoDB" id="7173258at2"/>
<gene>
    <name evidence="6" type="primary">hutC</name>
    <name evidence="6" type="ORF">CSW64_20210</name>
</gene>
<keyword evidence="3" id="KW-0804">Transcription</keyword>
<accession>A0A2D2B2V1</accession>
<evidence type="ECO:0000313" key="6">
    <source>
        <dbReference type="EMBL" id="ATQ44544.1"/>
    </source>
</evidence>
<dbReference type="InterPro" id="IPR050679">
    <property type="entry name" value="Bact_HTH_transcr_reg"/>
</dbReference>
<evidence type="ECO:0000259" key="5">
    <source>
        <dbReference type="PROSITE" id="PS50949"/>
    </source>
</evidence>